<evidence type="ECO:0000256" key="1">
    <source>
        <dbReference type="ARBA" id="ARBA00022737"/>
    </source>
</evidence>
<gene>
    <name evidence="5" type="ORF">NMOB1V02_LOCUS8930</name>
</gene>
<evidence type="ECO:0000256" key="2">
    <source>
        <dbReference type="PROSITE-ProRule" id="PRU00317"/>
    </source>
</evidence>
<dbReference type="AlphaFoldDB" id="A0A7R9BW05"/>
<evidence type="ECO:0000256" key="3">
    <source>
        <dbReference type="SAM" id="MobiDB-lite"/>
    </source>
</evidence>
<dbReference type="InterPro" id="IPR011989">
    <property type="entry name" value="ARM-like"/>
</dbReference>
<dbReference type="PANTHER" id="PTHR12537:SF12">
    <property type="entry name" value="MATERNAL PROTEIN PUMILIO"/>
    <property type="match status" value="1"/>
</dbReference>
<dbReference type="PANTHER" id="PTHR12537">
    <property type="entry name" value="RNA BINDING PROTEIN PUMILIO-RELATED"/>
    <property type="match status" value="1"/>
</dbReference>
<dbReference type="SMART" id="SM00025">
    <property type="entry name" value="Pumilio"/>
    <property type="match status" value="6"/>
</dbReference>
<feature type="region of interest" description="Disordered" evidence="3">
    <location>
        <begin position="1"/>
        <end position="38"/>
    </location>
</feature>
<feature type="region of interest" description="Disordered" evidence="3">
    <location>
        <begin position="325"/>
        <end position="353"/>
    </location>
</feature>
<dbReference type="EMBL" id="OA884781">
    <property type="protein sequence ID" value="CAD7281282.1"/>
    <property type="molecule type" value="Genomic_DNA"/>
</dbReference>
<protein>
    <recommendedName>
        <fullName evidence="4">PUM-HD domain-containing protein</fullName>
    </recommendedName>
</protein>
<name>A0A7R9BW05_9CRUS</name>
<dbReference type="CDD" id="cd07920">
    <property type="entry name" value="Pumilio"/>
    <property type="match status" value="1"/>
</dbReference>
<evidence type="ECO:0000259" key="4">
    <source>
        <dbReference type="PROSITE" id="PS50303"/>
    </source>
</evidence>
<dbReference type="GO" id="GO:0005634">
    <property type="term" value="C:nucleus"/>
    <property type="evidence" value="ECO:0007669"/>
    <property type="project" value="TreeGrafter"/>
</dbReference>
<dbReference type="InterPro" id="IPR016024">
    <property type="entry name" value="ARM-type_fold"/>
</dbReference>
<feature type="compositionally biased region" description="Polar residues" evidence="3">
    <location>
        <begin position="344"/>
        <end position="353"/>
    </location>
</feature>
<dbReference type="PROSITE" id="PS50303">
    <property type="entry name" value="PUM_HD"/>
    <property type="match status" value="1"/>
</dbReference>
<accession>A0A7R9BW05</accession>
<feature type="compositionally biased region" description="Low complexity" evidence="3">
    <location>
        <begin position="332"/>
        <end position="341"/>
    </location>
</feature>
<evidence type="ECO:0000313" key="6">
    <source>
        <dbReference type="Proteomes" id="UP000678499"/>
    </source>
</evidence>
<reference evidence="5" key="1">
    <citation type="submission" date="2020-11" db="EMBL/GenBank/DDBJ databases">
        <authorList>
            <person name="Tran Van P."/>
        </authorList>
    </citation>
    <scope>NUCLEOTIDE SEQUENCE</scope>
</reference>
<dbReference type="EMBL" id="CAJPEX010002744">
    <property type="protein sequence ID" value="CAG0921434.1"/>
    <property type="molecule type" value="Genomic_DNA"/>
</dbReference>
<dbReference type="InterPro" id="IPR033133">
    <property type="entry name" value="PUM-HD"/>
</dbReference>
<feature type="repeat" description="Pumilio" evidence="2">
    <location>
        <begin position="540"/>
        <end position="575"/>
    </location>
</feature>
<organism evidence="5">
    <name type="scientific">Notodromas monacha</name>
    <dbReference type="NCBI Taxonomy" id="399045"/>
    <lineage>
        <taxon>Eukaryota</taxon>
        <taxon>Metazoa</taxon>
        <taxon>Ecdysozoa</taxon>
        <taxon>Arthropoda</taxon>
        <taxon>Crustacea</taxon>
        <taxon>Oligostraca</taxon>
        <taxon>Ostracoda</taxon>
        <taxon>Podocopa</taxon>
        <taxon>Podocopida</taxon>
        <taxon>Cypridocopina</taxon>
        <taxon>Cypridoidea</taxon>
        <taxon>Cyprididae</taxon>
        <taxon>Notodromas</taxon>
    </lineage>
</organism>
<feature type="compositionally biased region" description="Polar residues" evidence="3">
    <location>
        <begin position="414"/>
        <end position="429"/>
    </location>
</feature>
<feature type="region of interest" description="Disordered" evidence="3">
    <location>
        <begin position="409"/>
        <end position="431"/>
    </location>
</feature>
<sequence>MDVSRTNRQSAQNSLDASVVLPSGRDQAEVSETNETSQRNCVKREVTYGMHPEDENLESRMMAMCIRGNETEDTDHVQVQSDVPGRATNVSVMQNGLGSVENDSRRSYGYCGQLPDLKQGEKERARMRPRGNDGRQNQYSIAYGNQWQQTRQPHLEIPVSLGQHSMHPAMNHHMLQQNPPLHHQRGPVLPNSQPGANVGQPPPQKFMPQGPMNEMLMDPSMAQYARDGYLLPHQMDLPSHDLRHMYAGGNPTDQQNLTMQQLFAQQALAAVQQSLVSPQDPYQLQPMLDPNMMSVAGSFFQLQQAQAAAAAAGWGMYPQGVMQGASQSPALNGSNGSSSAATPDLSSRRSMSPANVPGYMLPSAYYDQQAGLNRGPSGLLMQSLAGRPMGPDRGMLPGLYPRVPGQRNDGQYAGANNQPNAQFSQQPAGSGTMPYPLTAGNAFNGFNNYPAAGMSSSWDSGMFSSLPGGELNYRRADSGKAMPLRSKLLDDFRNNRFTNMSLNDMEAHLVEFSRDQHGSRYIQQRLEVATHVETQLVLTEILPHAYDLMVDVFGNYVIQKFFEYGSVEQKSMLVQTIRGKVVCLAMQMYGCRVIQKVIETVPKEVQLELVRELDGHVLPCVEDQNGNHVVQKCLEFVDPSALQFIVDAFAGQVYSMSAHPYGCRVIQRILEHCLPEQTSPLLQELLAHAEALLQDQYGNYVIQDVFSCPLHVMVKDQYANYVVQKMIEKAEGGQKAKLLRRLQPQIPLLRKFLYGKHILAKLDKHMGTSVFQMDNGGPLKSPGNGMIGGGNGGGGGAGINGLLGPSPVHTSRTVFSTKKTINNNDVGTMAANGNDFHILLF</sequence>
<feature type="repeat" description="Pumilio" evidence="2">
    <location>
        <begin position="576"/>
        <end position="611"/>
    </location>
</feature>
<feature type="repeat" description="Pumilio" evidence="2">
    <location>
        <begin position="612"/>
        <end position="647"/>
    </location>
</feature>
<dbReference type="SUPFAM" id="SSF48371">
    <property type="entry name" value="ARM repeat"/>
    <property type="match status" value="1"/>
</dbReference>
<feature type="domain" description="PUM-HD" evidence="4">
    <location>
        <begin position="484"/>
        <end position="841"/>
    </location>
</feature>
<feature type="repeat" description="Pumilio" evidence="2">
    <location>
        <begin position="648"/>
        <end position="683"/>
    </location>
</feature>
<dbReference type="Gene3D" id="1.25.10.10">
    <property type="entry name" value="Leucine-rich Repeat Variant"/>
    <property type="match status" value="2"/>
</dbReference>
<evidence type="ECO:0000313" key="5">
    <source>
        <dbReference type="EMBL" id="CAD7281282.1"/>
    </source>
</evidence>
<dbReference type="PROSITE" id="PS50302">
    <property type="entry name" value="PUM"/>
    <property type="match status" value="6"/>
</dbReference>
<dbReference type="OrthoDB" id="668540at2759"/>
<feature type="repeat" description="Pumilio" evidence="2">
    <location>
        <begin position="704"/>
        <end position="740"/>
    </location>
</feature>
<proteinExistence type="predicted"/>
<dbReference type="Pfam" id="PF00806">
    <property type="entry name" value="PUF"/>
    <property type="match status" value="7"/>
</dbReference>
<dbReference type="InterPro" id="IPR033712">
    <property type="entry name" value="Pumilio_RNA-bd"/>
</dbReference>
<keyword evidence="1" id="KW-0677">Repeat</keyword>
<dbReference type="InterPro" id="IPR001313">
    <property type="entry name" value="Pumilio_RNA-bd_rpt"/>
</dbReference>
<dbReference type="Proteomes" id="UP000678499">
    <property type="component" value="Unassembled WGS sequence"/>
</dbReference>
<dbReference type="GO" id="GO:0010608">
    <property type="term" value="P:post-transcriptional regulation of gene expression"/>
    <property type="evidence" value="ECO:0007669"/>
    <property type="project" value="TreeGrafter"/>
</dbReference>
<dbReference type="GO" id="GO:0003730">
    <property type="term" value="F:mRNA 3'-UTR binding"/>
    <property type="evidence" value="ECO:0007669"/>
    <property type="project" value="TreeGrafter"/>
</dbReference>
<keyword evidence="6" id="KW-1185">Reference proteome</keyword>
<dbReference type="GO" id="GO:0005737">
    <property type="term" value="C:cytoplasm"/>
    <property type="evidence" value="ECO:0007669"/>
    <property type="project" value="TreeGrafter"/>
</dbReference>
<feature type="repeat" description="Pumilio" evidence="2">
    <location>
        <begin position="504"/>
        <end position="539"/>
    </location>
</feature>
<feature type="compositionally biased region" description="Polar residues" evidence="3">
    <location>
        <begin position="1"/>
        <end position="16"/>
    </location>
</feature>